<feature type="compositionally biased region" description="Low complexity" evidence="2">
    <location>
        <begin position="23"/>
        <end position="34"/>
    </location>
</feature>
<dbReference type="GO" id="GO:0003700">
    <property type="term" value="F:DNA-binding transcription factor activity"/>
    <property type="evidence" value="ECO:0007669"/>
    <property type="project" value="InterPro"/>
</dbReference>
<feature type="domain" description="BZIP" evidence="3">
    <location>
        <begin position="185"/>
        <end position="242"/>
    </location>
</feature>
<dbReference type="SUPFAM" id="SSF57959">
    <property type="entry name" value="Leucine zipper domain"/>
    <property type="match status" value="1"/>
</dbReference>
<evidence type="ECO:0000256" key="1">
    <source>
        <dbReference type="SAM" id="Coils"/>
    </source>
</evidence>
<evidence type="ECO:0000256" key="2">
    <source>
        <dbReference type="SAM" id="MobiDB-lite"/>
    </source>
</evidence>
<feature type="compositionally biased region" description="Low complexity" evidence="2">
    <location>
        <begin position="64"/>
        <end position="76"/>
    </location>
</feature>
<feature type="non-terminal residue" evidence="4">
    <location>
        <position position="251"/>
    </location>
</feature>
<comment type="caution">
    <text evidence="4">The sequence shown here is derived from an EMBL/GenBank/DDBJ whole genome shotgun (WGS) entry which is preliminary data.</text>
</comment>
<dbReference type="AlphaFoldDB" id="A0AAD4H1L7"/>
<accession>A0AAD4H1L7</accession>
<keyword evidence="1" id="KW-0175">Coiled coil</keyword>
<dbReference type="PROSITE" id="PS00036">
    <property type="entry name" value="BZIP_BASIC"/>
    <property type="match status" value="1"/>
</dbReference>
<organism evidence="4 5">
    <name type="scientific">Linnemannia exigua</name>
    <dbReference type="NCBI Taxonomy" id="604196"/>
    <lineage>
        <taxon>Eukaryota</taxon>
        <taxon>Fungi</taxon>
        <taxon>Fungi incertae sedis</taxon>
        <taxon>Mucoromycota</taxon>
        <taxon>Mortierellomycotina</taxon>
        <taxon>Mortierellomycetes</taxon>
        <taxon>Mortierellales</taxon>
        <taxon>Mortierellaceae</taxon>
        <taxon>Linnemannia</taxon>
    </lineage>
</organism>
<feature type="region of interest" description="Disordered" evidence="2">
    <location>
        <begin position="1"/>
        <end position="207"/>
    </location>
</feature>
<dbReference type="Proteomes" id="UP001194580">
    <property type="component" value="Unassembled WGS sequence"/>
</dbReference>
<keyword evidence="5" id="KW-1185">Reference proteome</keyword>
<reference evidence="4" key="1">
    <citation type="journal article" date="2020" name="Fungal Divers.">
        <title>Resolving the Mortierellaceae phylogeny through synthesis of multi-gene phylogenetics and phylogenomics.</title>
        <authorList>
            <person name="Vandepol N."/>
            <person name="Liber J."/>
            <person name="Desiro A."/>
            <person name="Na H."/>
            <person name="Kennedy M."/>
            <person name="Barry K."/>
            <person name="Grigoriev I.V."/>
            <person name="Miller A.N."/>
            <person name="O'Donnell K."/>
            <person name="Stajich J.E."/>
            <person name="Bonito G."/>
        </authorList>
    </citation>
    <scope>NUCLEOTIDE SEQUENCE</scope>
    <source>
        <strain evidence="4">NRRL 28262</strain>
    </source>
</reference>
<name>A0AAD4H1L7_9FUNG</name>
<evidence type="ECO:0000259" key="3">
    <source>
        <dbReference type="PROSITE" id="PS50217"/>
    </source>
</evidence>
<dbReference type="InterPro" id="IPR004827">
    <property type="entry name" value="bZIP"/>
</dbReference>
<dbReference type="InterPro" id="IPR046347">
    <property type="entry name" value="bZIP_sf"/>
</dbReference>
<feature type="coiled-coil region" evidence="1">
    <location>
        <begin position="211"/>
        <end position="245"/>
    </location>
</feature>
<evidence type="ECO:0000313" key="5">
    <source>
        <dbReference type="Proteomes" id="UP001194580"/>
    </source>
</evidence>
<proteinExistence type="predicted"/>
<gene>
    <name evidence="4" type="ORF">BGZ95_004590</name>
</gene>
<dbReference type="CDD" id="cd14705">
    <property type="entry name" value="bZIP_Zip1"/>
    <property type="match status" value="1"/>
</dbReference>
<sequence length="251" mass="27894">MSMTASQAYLPPPPHARIHHPQHQQQHQQQPAYHPHNDSLSSPPTEPSHPLYIQTAHHHHHHNQQQQPYPVPAYHAPSPPYSSHPTHRASSVEPGHKPILPYPSTAHHDPKRPYSTSAAYRPHPYSPPTLPPLTVGRPPLFRTESPMSPSPPPSSSSSSSTSHVANALGADTGDSGLAPLSTHDRRERNKAASAKYRAKKHHQSGEMRQQITVLQDQNNVLTRQLQESRTENASLKNTIEKLRGRLVAEKV</sequence>
<dbReference type="EMBL" id="JAAAIL010002165">
    <property type="protein sequence ID" value="KAG0259760.1"/>
    <property type="molecule type" value="Genomic_DNA"/>
</dbReference>
<dbReference type="SMART" id="SM00338">
    <property type="entry name" value="BRLZ"/>
    <property type="match status" value="1"/>
</dbReference>
<evidence type="ECO:0000313" key="4">
    <source>
        <dbReference type="EMBL" id="KAG0259760.1"/>
    </source>
</evidence>
<dbReference type="Gene3D" id="1.20.5.170">
    <property type="match status" value="1"/>
</dbReference>
<dbReference type="Pfam" id="PF07716">
    <property type="entry name" value="bZIP_2"/>
    <property type="match status" value="1"/>
</dbReference>
<dbReference type="PROSITE" id="PS50217">
    <property type="entry name" value="BZIP"/>
    <property type="match status" value="1"/>
</dbReference>
<protein>
    <recommendedName>
        <fullName evidence="3">BZIP domain-containing protein</fullName>
    </recommendedName>
</protein>